<feature type="domain" description="S1-like" evidence="18">
    <location>
        <begin position="423"/>
        <end position="498"/>
    </location>
</feature>
<dbReference type="CDD" id="cd04451">
    <property type="entry name" value="S1_IF1"/>
    <property type="match status" value="1"/>
</dbReference>
<dbReference type="EC" id="2.3.2.27" evidence="7"/>
<sequence length="505" mass="56707">MGFYPYRYSNSSFTKAKPPVDSSYINPTNTSCQISLRLHSSVSQVNESLLLDILAEGIYDETTGSLCMVGYRYDGLHKLWSKHGTVDCEILVNFQFLPRNSKDSSGFIKRIFESKRKNFDPLHFEPLRLSSAAFVADEVYESILRTDVEIDLALISNTLSCVFVVLQLFHLRKNPDVVPFVLMTMLLTLSLAYIIPLILDLKFIFMTSHSTPDVLLGINEWLEAKQVTEGVTTVILFLLQARLLRLTWSMRRSSSEGGSDRLQIAEKESMFVTLTILVKLFRDSKENALAYPYYIGTTLVKLLPHAYGLYKAQNSASKLLSIAWDVMITFGALIFAIIIYLQQCSGTLHHALLHLPLAPRTSTPLLPAPAASANIPESQFSYSGLRTPFFSGGAKAKQSRNPNPNPNRNGMMMVVEAMAKSGGSKESPEQQKWSQEGLVTESLPNGMFRIRLDNADMIIGYISGKIRKSFIRILPGDRVKVEVSRYDSTRGRIIYRLRTSNKDPS</sequence>
<dbReference type="PANTHER" id="PTHR33389">
    <property type="entry name" value="FAMILY PROTEIN, PUTATIVE (DUF2921)-RELATED"/>
    <property type="match status" value="1"/>
</dbReference>
<evidence type="ECO:0000313" key="20">
    <source>
        <dbReference type="Proteomes" id="UP000237000"/>
    </source>
</evidence>
<evidence type="ECO:0000256" key="4">
    <source>
        <dbReference type="ARBA" id="ARBA00004906"/>
    </source>
</evidence>
<dbReference type="HAMAP" id="MF_00075">
    <property type="entry name" value="IF_1"/>
    <property type="match status" value="1"/>
</dbReference>
<evidence type="ECO:0000256" key="14">
    <source>
        <dbReference type="ARBA" id="ARBA00023136"/>
    </source>
</evidence>
<dbReference type="InterPro" id="IPR012340">
    <property type="entry name" value="NA-bd_OB-fold"/>
</dbReference>
<evidence type="ECO:0000256" key="10">
    <source>
        <dbReference type="ARBA" id="ARBA00022692"/>
    </source>
</evidence>
<evidence type="ECO:0000256" key="1">
    <source>
        <dbReference type="ARBA" id="ARBA00000900"/>
    </source>
</evidence>
<evidence type="ECO:0000256" key="7">
    <source>
        <dbReference type="ARBA" id="ARBA00012483"/>
    </source>
</evidence>
<keyword evidence="11" id="KW-0833">Ubl conjugation pathway</keyword>
<dbReference type="Pfam" id="PF25333">
    <property type="entry name" value="DUF2921_N"/>
    <property type="match status" value="1"/>
</dbReference>
<keyword evidence="14 17" id="KW-0472">Membrane</keyword>
<comment type="subunit">
    <text evidence="6">Component of the 30S ribosomal translation pre-initiation complex which assembles on the 30S ribosome in the order IF-2 and IF-3, IF-1 and N-formylmethionyl-tRNA(fMet); mRNA recruitment can occur at any time during PIC assembly.</text>
</comment>
<comment type="similarity">
    <text evidence="5">Belongs to the IF-1 family.</text>
</comment>
<keyword evidence="13 17" id="KW-1133">Transmembrane helix</keyword>
<accession>A0A2P5F053</accession>
<comment type="subcellular location">
    <subcellularLocation>
        <location evidence="3">Endomembrane system</location>
        <topology evidence="3">Multi-pass membrane protein</topology>
    </subcellularLocation>
</comment>
<protein>
    <recommendedName>
        <fullName evidence="15">Translation initiation factor IF-1, chloroplastic</fullName>
        <ecNumber evidence="7">2.3.2.27</ecNumber>
    </recommendedName>
</protein>
<dbReference type="SUPFAM" id="SSF50249">
    <property type="entry name" value="Nucleic acid-binding proteins"/>
    <property type="match status" value="1"/>
</dbReference>
<dbReference type="Pfam" id="PF11145">
    <property type="entry name" value="DUF2921"/>
    <property type="match status" value="1"/>
</dbReference>
<keyword evidence="12 16" id="KW-0648">Protein biosynthesis</keyword>
<dbReference type="GO" id="GO:0012505">
    <property type="term" value="C:endomembrane system"/>
    <property type="evidence" value="ECO:0007669"/>
    <property type="project" value="UniProtKB-SubCell"/>
</dbReference>
<dbReference type="OrthoDB" id="1192425at2759"/>
<reference evidence="20" key="1">
    <citation type="submission" date="2016-06" db="EMBL/GenBank/DDBJ databases">
        <title>Parallel loss of symbiosis genes in relatives of nitrogen-fixing non-legume Parasponia.</title>
        <authorList>
            <person name="Van Velzen R."/>
            <person name="Holmer R."/>
            <person name="Bu F."/>
            <person name="Rutten L."/>
            <person name="Van Zeijl A."/>
            <person name="Liu W."/>
            <person name="Santuari L."/>
            <person name="Cao Q."/>
            <person name="Sharma T."/>
            <person name="Shen D."/>
            <person name="Roswanjaya Y."/>
            <person name="Wardhani T."/>
            <person name="Kalhor M.S."/>
            <person name="Jansen J."/>
            <person name="Van den Hoogen J."/>
            <person name="Gungor B."/>
            <person name="Hartog M."/>
            <person name="Hontelez J."/>
            <person name="Verver J."/>
            <person name="Yang W.-C."/>
            <person name="Schijlen E."/>
            <person name="Repin R."/>
            <person name="Schilthuizen M."/>
            <person name="Schranz E."/>
            <person name="Heidstra R."/>
            <person name="Miyata K."/>
            <person name="Fedorova E."/>
            <person name="Kohlen W."/>
            <person name="Bisseling T."/>
            <person name="Smit S."/>
            <person name="Geurts R."/>
        </authorList>
    </citation>
    <scope>NUCLEOTIDE SEQUENCE [LARGE SCALE GENOMIC DNA]</scope>
    <source>
        <strain evidence="20">cv. RG33-2</strain>
    </source>
</reference>
<dbReference type="PROSITE" id="PS50832">
    <property type="entry name" value="S1_IF1_TYPE"/>
    <property type="match status" value="1"/>
</dbReference>
<dbReference type="InParanoid" id="A0A2P5F053"/>
<dbReference type="GO" id="GO:0061630">
    <property type="term" value="F:ubiquitin protein ligase activity"/>
    <property type="evidence" value="ECO:0007669"/>
    <property type="project" value="UniProtKB-EC"/>
</dbReference>
<dbReference type="NCBIfam" id="TIGR00008">
    <property type="entry name" value="infA"/>
    <property type="match status" value="1"/>
</dbReference>
<evidence type="ECO:0000256" key="16">
    <source>
        <dbReference type="PROSITE-ProRule" id="PRU00181"/>
    </source>
</evidence>
<proteinExistence type="inferred from homology"/>
<evidence type="ECO:0000256" key="12">
    <source>
        <dbReference type="ARBA" id="ARBA00022917"/>
    </source>
</evidence>
<organism evidence="19 20">
    <name type="scientific">Trema orientale</name>
    <name type="common">Charcoal tree</name>
    <name type="synonym">Celtis orientalis</name>
    <dbReference type="NCBI Taxonomy" id="63057"/>
    <lineage>
        <taxon>Eukaryota</taxon>
        <taxon>Viridiplantae</taxon>
        <taxon>Streptophyta</taxon>
        <taxon>Embryophyta</taxon>
        <taxon>Tracheophyta</taxon>
        <taxon>Spermatophyta</taxon>
        <taxon>Magnoliopsida</taxon>
        <taxon>eudicotyledons</taxon>
        <taxon>Gunneridae</taxon>
        <taxon>Pentapetalae</taxon>
        <taxon>rosids</taxon>
        <taxon>fabids</taxon>
        <taxon>Rosales</taxon>
        <taxon>Cannabaceae</taxon>
        <taxon>Trema</taxon>
    </lineage>
</organism>
<evidence type="ECO:0000313" key="19">
    <source>
        <dbReference type="EMBL" id="PON91168.1"/>
    </source>
</evidence>
<evidence type="ECO:0000256" key="11">
    <source>
        <dbReference type="ARBA" id="ARBA00022786"/>
    </source>
</evidence>
<dbReference type="EMBL" id="JXTC01000076">
    <property type="protein sequence ID" value="PON91168.1"/>
    <property type="molecule type" value="Genomic_DNA"/>
</dbReference>
<dbReference type="FunFam" id="2.40.50.140:FF:000002">
    <property type="entry name" value="Translation initiation factor IF-1"/>
    <property type="match status" value="1"/>
</dbReference>
<evidence type="ECO:0000256" key="17">
    <source>
        <dbReference type="SAM" id="Phobius"/>
    </source>
</evidence>
<dbReference type="InterPro" id="IPR057425">
    <property type="entry name" value="DUF2921_N"/>
</dbReference>
<keyword evidence="20" id="KW-1185">Reference proteome</keyword>
<evidence type="ECO:0000256" key="5">
    <source>
        <dbReference type="ARBA" id="ARBA00010939"/>
    </source>
</evidence>
<feature type="transmembrane region" description="Helical" evidence="17">
    <location>
        <begin position="319"/>
        <end position="341"/>
    </location>
</feature>
<keyword evidence="9" id="KW-0808">Transferase</keyword>
<dbReference type="InterPro" id="IPR021319">
    <property type="entry name" value="DUF2921"/>
</dbReference>
<dbReference type="InterPro" id="IPR006196">
    <property type="entry name" value="RNA-binding_domain_S1_IF1"/>
</dbReference>
<comment type="catalytic activity">
    <reaction evidence="1">
        <text>S-ubiquitinyl-[E2 ubiquitin-conjugating enzyme]-L-cysteine + [acceptor protein]-L-lysine = [E2 ubiquitin-conjugating enzyme]-L-cysteine + N(6)-ubiquitinyl-[acceptor protein]-L-lysine.</text>
        <dbReference type="EC" id="2.3.2.27"/>
    </reaction>
</comment>
<evidence type="ECO:0000256" key="2">
    <source>
        <dbReference type="ARBA" id="ARBA00003935"/>
    </source>
</evidence>
<gene>
    <name evidence="19" type="ORF">TorRG33x02_129840</name>
</gene>
<comment type="caution">
    <text evidence="19">The sequence shown here is derived from an EMBL/GenBank/DDBJ whole genome shotgun (WGS) entry which is preliminary data.</text>
</comment>
<evidence type="ECO:0000259" key="18">
    <source>
        <dbReference type="PROSITE" id="PS50832"/>
    </source>
</evidence>
<dbReference type="AlphaFoldDB" id="A0A2P5F053"/>
<feature type="transmembrane region" description="Helical" evidence="17">
    <location>
        <begin position="177"/>
        <end position="199"/>
    </location>
</feature>
<keyword evidence="8 16" id="KW-0396">Initiation factor</keyword>
<name>A0A2P5F053_TREOI</name>
<dbReference type="Proteomes" id="UP000237000">
    <property type="component" value="Unassembled WGS sequence"/>
</dbReference>
<dbReference type="PANTHER" id="PTHR33389:SF18">
    <property type="entry name" value="OS01G0677900 PROTEIN"/>
    <property type="match status" value="1"/>
</dbReference>
<evidence type="ECO:0000256" key="6">
    <source>
        <dbReference type="ARBA" id="ARBA00011599"/>
    </source>
</evidence>
<dbReference type="GO" id="GO:0003743">
    <property type="term" value="F:translation initiation factor activity"/>
    <property type="evidence" value="ECO:0007669"/>
    <property type="project" value="UniProtKB-UniRule"/>
</dbReference>
<evidence type="ECO:0000256" key="3">
    <source>
        <dbReference type="ARBA" id="ARBA00004127"/>
    </source>
</evidence>
<evidence type="ECO:0000256" key="15">
    <source>
        <dbReference type="ARBA" id="ARBA00068272"/>
    </source>
</evidence>
<evidence type="ECO:0000256" key="8">
    <source>
        <dbReference type="ARBA" id="ARBA00022540"/>
    </source>
</evidence>
<dbReference type="GO" id="GO:0003723">
    <property type="term" value="F:RNA binding"/>
    <property type="evidence" value="ECO:0007669"/>
    <property type="project" value="InterPro"/>
</dbReference>
<dbReference type="InterPro" id="IPR004368">
    <property type="entry name" value="TIF_IF1"/>
</dbReference>
<dbReference type="Pfam" id="PF01176">
    <property type="entry name" value="eIF-1a"/>
    <property type="match status" value="1"/>
</dbReference>
<evidence type="ECO:0000256" key="13">
    <source>
        <dbReference type="ARBA" id="ARBA00022989"/>
    </source>
</evidence>
<dbReference type="Gene3D" id="2.40.50.140">
    <property type="entry name" value="Nucleic acid-binding proteins"/>
    <property type="match status" value="1"/>
</dbReference>
<keyword evidence="10 17" id="KW-0812">Transmembrane</keyword>
<comment type="function">
    <text evidence="2">One of the essential components for the initiation of protein synthesis. Stabilizes the binding of IF-2 and IF-3 on the 30S subunit to which N-formylmethionyl-tRNA(fMet) subsequently binds. Helps modulate mRNA selection, yielding the 30S pre-initiation complex (PIC). Upon addition of the 50S ribosomal subunit IF-1, IF-2 and IF-3 are released leaving the mature 70S translation initiation complex.</text>
</comment>
<comment type="pathway">
    <text evidence="4">Protein modification; protein ubiquitination.</text>
</comment>
<evidence type="ECO:0000256" key="9">
    <source>
        <dbReference type="ARBA" id="ARBA00022679"/>
    </source>
</evidence>